<dbReference type="EMBL" id="UINC01027400">
    <property type="protein sequence ID" value="SVB06582.1"/>
    <property type="molecule type" value="Genomic_DNA"/>
</dbReference>
<evidence type="ECO:0000313" key="1">
    <source>
        <dbReference type="EMBL" id="SVB06582.1"/>
    </source>
</evidence>
<name>A0A382AZV5_9ZZZZ</name>
<sequence length="27" mass="2987">MTYTALLNEQNVSFEIGETESILEAAL</sequence>
<feature type="non-terminal residue" evidence="1">
    <location>
        <position position="27"/>
    </location>
</feature>
<proteinExistence type="predicted"/>
<accession>A0A382AZV5</accession>
<organism evidence="1">
    <name type="scientific">marine metagenome</name>
    <dbReference type="NCBI Taxonomy" id="408172"/>
    <lineage>
        <taxon>unclassified sequences</taxon>
        <taxon>metagenomes</taxon>
        <taxon>ecological metagenomes</taxon>
    </lineage>
</organism>
<gene>
    <name evidence="1" type="ORF">METZ01_LOCUS159436</name>
</gene>
<dbReference type="AlphaFoldDB" id="A0A382AZV5"/>
<protein>
    <submittedName>
        <fullName evidence="1">Uncharacterized protein</fullName>
    </submittedName>
</protein>
<reference evidence="1" key="1">
    <citation type="submission" date="2018-05" db="EMBL/GenBank/DDBJ databases">
        <authorList>
            <person name="Lanie J.A."/>
            <person name="Ng W.-L."/>
            <person name="Kazmierczak K.M."/>
            <person name="Andrzejewski T.M."/>
            <person name="Davidsen T.M."/>
            <person name="Wayne K.J."/>
            <person name="Tettelin H."/>
            <person name="Glass J.I."/>
            <person name="Rusch D."/>
            <person name="Podicherti R."/>
            <person name="Tsui H.-C.T."/>
            <person name="Winkler M.E."/>
        </authorList>
    </citation>
    <scope>NUCLEOTIDE SEQUENCE</scope>
</reference>